<evidence type="ECO:0000256" key="4">
    <source>
        <dbReference type="ARBA" id="ARBA00022695"/>
    </source>
</evidence>
<dbReference type="GO" id="GO:0004651">
    <property type="term" value="F:polynucleotide 5'-phosphatase activity"/>
    <property type="evidence" value="ECO:0007669"/>
    <property type="project" value="UniProtKB-UniRule"/>
</dbReference>
<evidence type="ECO:0000256" key="14">
    <source>
        <dbReference type="PIRSR" id="PIRSR036958-2"/>
    </source>
</evidence>
<dbReference type="PIRSF" id="PIRSF036958">
    <property type="entry name" value="mRNA_capping_HCE"/>
    <property type="match status" value="1"/>
</dbReference>
<feature type="domain" description="Tyrosine-protein phosphatase" evidence="17">
    <location>
        <begin position="30"/>
        <end position="187"/>
    </location>
</feature>
<evidence type="ECO:0000256" key="12">
    <source>
        <dbReference type="PIRNR" id="PIRNR036958"/>
    </source>
</evidence>
<feature type="binding site" evidence="15">
    <location>
        <position position="313"/>
    </location>
    <ligand>
        <name>GTP</name>
        <dbReference type="ChEBI" id="CHEBI:37565"/>
    </ligand>
</feature>
<dbReference type="GO" id="GO:0005634">
    <property type="term" value="C:nucleus"/>
    <property type="evidence" value="ECO:0007669"/>
    <property type="project" value="UniProtKB-SubCell"/>
</dbReference>
<dbReference type="Proteomes" id="UP000007266">
    <property type="component" value="Linkage group 5"/>
</dbReference>
<dbReference type="SUPFAM" id="SSF52799">
    <property type="entry name" value="(Phosphotyrosine protein) phosphatases II"/>
    <property type="match status" value="1"/>
</dbReference>
<organism evidence="19 20">
    <name type="scientific">Tribolium castaneum</name>
    <name type="common">Red flour beetle</name>
    <dbReference type="NCBI Taxonomy" id="7070"/>
    <lineage>
        <taxon>Eukaryota</taxon>
        <taxon>Metazoa</taxon>
        <taxon>Ecdysozoa</taxon>
        <taxon>Arthropoda</taxon>
        <taxon>Hexapoda</taxon>
        <taxon>Insecta</taxon>
        <taxon>Pterygota</taxon>
        <taxon>Neoptera</taxon>
        <taxon>Endopterygota</taxon>
        <taxon>Coleoptera</taxon>
        <taxon>Polyphaga</taxon>
        <taxon>Cucujiformia</taxon>
        <taxon>Tenebrionidae</taxon>
        <taxon>Tenebrionidae incertae sedis</taxon>
        <taxon>Tribolium</taxon>
    </lineage>
</organism>
<name>D6WLP1_TRICA</name>
<evidence type="ECO:0000256" key="1">
    <source>
        <dbReference type="ARBA" id="ARBA00004123"/>
    </source>
</evidence>
<keyword evidence="7" id="KW-0904">Protein phosphatase</keyword>
<keyword evidence="6 12" id="KW-0378">Hydrolase</keyword>
<feature type="domain" description="Tyrosine specific protein phosphatases" evidence="18">
    <location>
        <begin position="108"/>
        <end position="175"/>
    </location>
</feature>
<evidence type="ECO:0000259" key="17">
    <source>
        <dbReference type="PROSITE" id="PS50054"/>
    </source>
</evidence>
<evidence type="ECO:0000313" key="19">
    <source>
        <dbReference type="EMBL" id="EFA03427.1"/>
    </source>
</evidence>
<comment type="subcellular location">
    <subcellularLocation>
        <location evidence="1 12">Nucleus</location>
    </subcellularLocation>
</comment>
<dbReference type="GO" id="GO:0004484">
    <property type="term" value="F:mRNA guanylyltransferase activity"/>
    <property type="evidence" value="ECO:0000318"/>
    <property type="project" value="GO_Central"/>
</dbReference>
<dbReference type="AlphaFoldDB" id="D6WLP1"/>
<dbReference type="PhylomeDB" id="D6WLP1"/>
<reference evidence="19 20" key="1">
    <citation type="journal article" date="2008" name="Nature">
        <title>The genome of the model beetle and pest Tribolium castaneum.</title>
        <authorList>
            <consortium name="Tribolium Genome Sequencing Consortium"/>
            <person name="Richards S."/>
            <person name="Gibbs R.A."/>
            <person name="Weinstock G.M."/>
            <person name="Brown S.J."/>
            <person name="Denell R."/>
            <person name="Beeman R.W."/>
            <person name="Gibbs R."/>
            <person name="Beeman R.W."/>
            <person name="Brown S.J."/>
            <person name="Bucher G."/>
            <person name="Friedrich M."/>
            <person name="Grimmelikhuijzen C.J."/>
            <person name="Klingler M."/>
            <person name="Lorenzen M."/>
            <person name="Richards S."/>
            <person name="Roth S."/>
            <person name="Schroder R."/>
            <person name="Tautz D."/>
            <person name="Zdobnov E.M."/>
            <person name="Muzny D."/>
            <person name="Gibbs R.A."/>
            <person name="Weinstock G.M."/>
            <person name="Attaway T."/>
            <person name="Bell S."/>
            <person name="Buhay C.J."/>
            <person name="Chandrabose M.N."/>
            <person name="Chavez D."/>
            <person name="Clerk-Blankenburg K.P."/>
            <person name="Cree A."/>
            <person name="Dao M."/>
            <person name="Davis C."/>
            <person name="Chacko J."/>
            <person name="Dinh H."/>
            <person name="Dugan-Rocha S."/>
            <person name="Fowler G."/>
            <person name="Garner T.T."/>
            <person name="Garnes J."/>
            <person name="Gnirke A."/>
            <person name="Hawes A."/>
            <person name="Hernandez J."/>
            <person name="Hines S."/>
            <person name="Holder M."/>
            <person name="Hume J."/>
            <person name="Jhangiani S.N."/>
            <person name="Joshi V."/>
            <person name="Khan Z.M."/>
            <person name="Jackson L."/>
            <person name="Kovar C."/>
            <person name="Kowis A."/>
            <person name="Lee S."/>
            <person name="Lewis L.R."/>
            <person name="Margolis J."/>
            <person name="Morgan M."/>
            <person name="Nazareth L.V."/>
            <person name="Nguyen N."/>
            <person name="Okwuonu G."/>
            <person name="Parker D."/>
            <person name="Richards S."/>
            <person name="Ruiz S.J."/>
            <person name="Santibanez J."/>
            <person name="Savard J."/>
            <person name="Scherer S.E."/>
            <person name="Schneider B."/>
            <person name="Sodergren E."/>
            <person name="Tautz D."/>
            <person name="Vattahil S."/>
            <person name="Villasana D."/>
            <person name="White C.S."/>
            <person name="Wright R."/>
            <person name="Park Y."/>
            <person name="Beeman R.W."/>
            <person name="Lord J."/>
            <person name="Oppert B."/>
            <person name="Lorenzen M."/>
            <person name="Brown S."/>
            <person name="Wang L."/>
            <person name="Savard J."/>
            <person name="Tautz D."/>
            <person name="Richards S."/>
            <person name="Weinstock G."/>
            <person name="Gibbs R.A."/>
            <person name="Liu Y."/>
            <person name="Worley K."/>
            <person name="Weinstock G."/>
            <person name="Elsik C.G."/>
            <person name="Reese J.T."/>
            <person name="Elhaik E."/>
            <person name="Landan G."/>
            <person name="Graur D."/>
            <person name="Arensburger P."/>
            <person name="Atkinson P."/>
            <person name="Beeman R.W."/>
            <person name="Beidler J."/>
            <person name="Brown S.J."/>
            <person name="Demuth J.P."/>
            <person name="Drury D.W."/>
            <person name="Du Y.Z."/>
            <person name="Fujiwara H."/>
            <person name="Lorenzen M."/>
            <person name="Maselli V."/>
            <person name="Osanai M."/>
            <person name="Park Y."/>
            <person name="Robertson H.M."/>
            <person name="Tu Z."/>
            <person name="Wang J.J."/>
            <person name="Wang S."/>
            <person name="Richards S."/>
            <person name="Song H."/>
            <person name="Zhang L."/>
            <person name="Sodergren E."/>
            <person name="Werner D."/>
            <person name="Stanke M."/>
            <person name="Morgenstern B."/>
            <person name="Solovyev V."/>
            <person name="Kosarev P."/>
            <person name="Brown G."/>
            <person name="Chen H.C."/>
            <person name="Ermolaeva O."/>
            <person name="Hlavina W."/>
            <person name="Kapustin Y."/>
            <person name="Kiryutin B."/>
            <person name="Kitts P."/>
            <person name="Maglott D."/>
            <person name="Pruitt K."/>
            <person name="Sapojnikov V."/>
            <person name="Souvorov A."/>
            <person name="Mackey A.J."/>
            <person name="Waterhouse R.M."/>
            <person name="Wyder S."/>
            <person name="Zdobnov E.M."/>
            <person name="Zdobnov E.M."/>
            <person name="Wyder S."/>
            <person name="Kriventseva E.V."/>
            <person name="Kadowaki T."/>
            <person name="Bork P."/>
            <person name="Aranda M."/>
            <person name="Bao R."/>
            <person name="Beermann A."/>
            <person name="Berns N."/>
            <person name="Bolognesi R."/>
            <person name="Bonneton F."/>
            <person name="Bopp D."/>
            <person name="Brown S.J."/>
            <person name="Bucher G."/>
            <person name="Butts T."/>
            <person name="Chaumot A."/>
            <person name="Denell R.E."/>
            <person name="Ferrier D.E."/>
            <person name="Friedrich M."/>
            <person name="Gordon C.M."/>
            <person name="Jindra M."/>
            <person name="Klingler M."/>
            <person name="Lan Q."/>
            <person name="Lattorff H.M."/>
            <person name="Laudet V."/>
            <person name="von Levetsow C."/>
            <person name="Liu Z."/>
            <person name="Lutz R."/>
            <person name="Lynch J.A."/>
            <person name="da Fonseca R.N."/>
            <person name="Posnien N."/>
            <person name="Reuter R."/>
            <person name="Roth S."/>
            <person name="Savard J."/>
            <person name="Schinko J.B."/>
            <person name="Schmitt C."/>
            <person name="Schoppmeier M."/>
            <person name="Schroder R."/>
            <person name="Shippy T.D."/>
            <person name="Simonnet F."/>
            <person name="Marques-Souza H."/>
            <person name="Tautz D."/>
            <person name="Tomoyasu Y."/>
            <person name="Trauner J."/>
            <person name="Van der Zee M."/>
            <person name="Vervoort M."/>
            <person name="Wittkopp N."/>
            <person name="Wimmer E.A."/>
            <person name="Yang X."/>
            <person name="Jones A.K."/>
            <person name="Sattelle D.B."/>
            <person name="Ebert P.R."/>
            <person name="Nelson D."/>
            <person name="Scott J.G."/>
            <person name="Beeman R.W."/>
            <person name="Muthukrishnan S."/>
            <person name="Kramer K.J."/>
            <person name="Arakane Y."/>
            <person name="Beeman R.W."/>
            <person name="Zhu Q."/>
            <person name="Hogenkamp D."/>
            <person name="Dixit R."/>
            <person name="Oppert B."/>
            <person name="Jiang H."/>
            <person name="Zou Z."/>
            <person name="Marshall J."/>
            <person name="Elpidina E."/>
            <person name="Vinokurov K."/>
            <person name="Oppert C."/>
            <person name="Zou Z."/>
            <person name="Evans J."/>
            <person name="Lu Z."/>
            <person name="Zhao P."/>
            <person name="Sumathipala N."/>
            <person name="Altincicek B."/>
            <person name="Vilcinskas A."/>
            <person name="Williams M."/>
            <person name="Hultmark D."/>
            <person name="Hetru C."/>
            <person name="Jiang H."/>
            <person name="Grimmelikhuijzen C.J."/>
            <person name="Hauser F."/>
            <person name="Cazzamali G."/>
            <person name="Williamson M."/>
            <person name="Park Y."/>
            <person name="Li B."/>
            <person name="Tanaka Y."/>
            <person name="Predel R."/>
            <person name="Neupert S."/>
            <person name="Schachtner J."/>
            <person name="Verleyen P."/>
            <person name="Raible F."/>
            <person name="Bork P."/>
            <person name="Friedrich M."/>
            <person name="Walden K.K."/>
            <person name="Robertson H.M."/>
            <person name="Angeli S."/>
            <person name="Foret S."/>
            <person name="Bucher G."/>
            <person name="Schuetz S."/>
            <person name="Maleszka R."/>
            <person name="Wimmer E.A."/>
            <person name="Beeman R.W."/>
            <person name="Lorenzen M."/>
            <person name="Tomoyasu Y."/>
            <person name="Miller S.C."/>
            <person name="Grossmann D."/>
            <person name="Bucher G."/>
        </authorList>
    </citation>
    <scope>NUCLEOTIDE SEQUENCE [LARGE SCALE GENOMIC DNA]</scope>
    <source>
        <strain evidence="19 20">Georgia GA2</strain>
    </source>
</reference>
<keyword evidence="2 12" id="KW-0507">mRNA processing</keyword>
<dbReference type="InterPro" id="IPR000387">
    <property type="entry name" value="Tyr_Pase_dom"/>
</dbReference>
<dbReference type="InterPro" id="IPR013846">
    <property type="entry name" value="mRNA_cap_enzyme_C"/>
</dbReference>
<dbReference type="HOGENOM" id="CLU_021710_3_0_1"/>
<evidence type="ECO:0000256" key="2">
    <source>
        <dbReference type="ARBA" id="ARBA00022664"/>
    </source>
</evidence>
<dbReference type="InterPro" id="IPR001339">
    <property type="entry name" value="mRNA_cap_enzyme_adenylation"/>
</dbReference>
<dbReference type="Gene3D" id="4.10.87.10">
    <property type="entry name" value="mRNA Capping Enzyme, domain 3"/>
    <property type="match status" value="1"/>
</dbReference>
<keyword evidence="4 12" id="KW-0548">Nucleotidyltransferase</keyword>
<dbReference type="OMA" id="FWDIWMS"/>
<dbReference type="PROSITE" id="PS50054">
    <property type="entry name" value="TYR_PHOSPHATASE_DUAL"/>
    <property type="match status" value="1"/>
</dbReference>
<dbReference type="eggNOG" id="KOG2386">
    <property type="taxonomic scope" value="Eukaryota"/>
</dbReference>
<protein>
    <recommendedName>
        <fullName evidence="12">mRNA-capping enzyme</fullName>
    </recommendedName>
    <domain>
        <recommendedName>
            <fullName evidence="12">mRNA 5'-triphosphate monophosphatase</fullName>
            <ecNumber evidence="12">3.6.1.74</ecNumber>
        </recommendedName>
        <alternativeName>
            <fullName evidence="12">mRNA 5'-phosphatase</fullName>
        </alternativeName>
    </domain>
    <domain>
        <recommendedName>
            <fullName evidence="12">mRNA guanylyltransferase</fullName>
            <ecNumber evidence="12">2.7.7.50</ecNumber>
        </recommendedName>
        <alternativeName>
            <fullName evidence="12">GTP--RNA guanylyltransferase</fullName>
            <shortName evidence="12">GTase</shortName>
        </alternativeName>
    </domain>
</protein>
<dbReference type="PROSITE" id="PS50056">
    <property type="entry name" value="TYR_PHOSPHATASE_2"/>
    <property type="match status" value="1"/>
</dbReference>
<feature type="active site" description="Phosphocysteine intermediate" evidence="13">
    <location>
        <position position="130"/>
    </location>
</feature>
<dbReference type="PANTHER" id="PTHR10367">
    <property type="entry name" value="MRNA-CAPPING ENZYME"/>
    <property type="match status" value="1"/>
</dbReference>
<evidence type="ECO:0000256" key="6">
    <source>
        <dbReference type="ARBA" id="ARBA00022801"/>
    </source>
</evidence>
<comment type="catalytic activity">
    <reaction evidence="11">
        <text>a 5'-end diphospho-ribonucleoside in mRNA + GTP + H(+) = a 5'-end (5'-triphosphoguanosine)-ribonucleoside in mRNA + diphosphate</text>
        <dbReference type="Rhea" id="RHEA:67012"/>
        <dbReference type="Rhea" id="RHEA-COMP:17165"/>
        <dbReference type="Rhea" id="RHEA-COMP:17166"/>
        <dbReference type="ChEBI" id="CHEBI:15378"/>
        <dbReference type="ChEBI" id="CHEBI:33019"/>
        <dbReference type="ChEBI" id="CHEBI:37565"/>
        <dbReference type="ChEBI" id="CHEBI:167616"/>
        <dbReference type="ChEBI" id="CHEBI:167617"/>
        <dbReference type="EC" id="2.7.7.50"/>
    </reaction>
    <physiologicalReaction direction="left-to-right" evidence="11">
        <dbReference type="Rhea" id="RHEA:67013"/>
    </physiologicalReaction>
</comment>
<dbReference type="InterPro" id="IPR020422">
    <property type="entry name" value="TYR_PHOSPHATASE_DUAL_dom"/>
</dbReference>
<evidence type="ECO:0000256" key="16">
    <source>
        <dbReference type="SAM" id="MobiDB-lite"/>
    </source>
</evidence>
<dbReference type="Gene3D" id="3.30.470.30">
    <property type="entry name" value="DNA ligase/mRNA capping enzyme"/>
    <property type="match status" value="2"/>
</dbReference>
<evidence type="ECO:0000256" key="3">
    <source>
        <dbReference type="ARBA" id="ARBA00022679"/>
    </source>
</evidence>
<dbReference type="CDD" id="cd17664">
    <property type="entry name" value="Mce1_N"/>
    <property type="match status" value="1"/>
</dbReference>
<comment type="catalytic activity">
    <reaction evidence="12">
        <text>a 5'-end triphospho-ribonucleoside in mRNA + H2O = a 5'-end diphospho-ribonucleoside in mRNA + phosphate + H(+)</text>
        <dbReference type="Rhea" id="RHEA:67004"/>
        <dbReference type="Rhea" id="RHEA-COMP:17164"/>
        <dbReference type="Rhea" id="RHEA-COMP:17165"/>
        <dbReference type="ChEBI" id="CHEBI:15377"/>
        <dbReference type="ChEBI" id="CHEBI:15378"/>
        <dbReference type="ChEBI" id="CHEBI:43474"/>
        <dbReference type="ChEBI" id="CHEBI:167616"/>
        <dbReference type="ChEBI" id="CHEBI:167618"/>
        <dbReference type="EC" id="3.6.1.74"/>
    </reaction>
</comment>
<dbReference type="SUPFAM" id="SSF56091">
    <property type="entry name" value="DNA ligase/mRNA capping enzyme, catalytic domain"/>
    <property type="match status" value="1"/>
</dbReference>
<dbReference type="EC" id="2.7.7.50" evidence="12"/>
<dbReference type="KEGG" id="tca:660879"/>
<sequence length="583" mass="67486">MSRRAPGPVPNRWMHCPRKAADLIMGYFMAFKTPLSNGYDSLVPPECRFPPKMLFDLCKTKKIKFGLWIDLTNTTRFYDKEEVEDEGCKYIKLQCRGHGETPSKEQTNTFIQLVHNFITHHPLEKIAVHCTHGFNRTGFLIVSYLVEKMDMELELAIETFAKMRPPGIYKGDYLTELYSRYDDPADTPPPPTLPDWCFEDNDSESPQQNNREEPASSSNYGATRRGGSHAKFMEGVPGVTLFTEQPKAFQVQKKVQVMCEWKKKGFPGCQPVSMDINNITLLHQKPYRVSWKADGARYMMLIDGPDEIYCFDRDHNPFKVSGLTFPHRKDLRKHLKDTLLDGEMVIDKVNGEDIPRYLAYDIVKFEGQDVGKMPFYPTRLHCLENEIIKPRYMAMENGLINKASEPFSVRKKDFWEITQAASLLGEKFAKTLSHEPDGLIFQPSKEPYSPGRCDEVLKWKPLNMNSVDFRLKIVKEEGAGIVSRKVGHLYVGHLDKPFARMKYTKSLKDLDNKIIECTFEDNQWKFMRERTDKSFPNSFNTAKGVCGSISNPITKEKLLDYIERYRFNDDSEMMPPPPRRIRR</sequence>
<feature type="binding site" evidence="15">
    <location>
        <begin position="341"/>
        <end position="343"/>
    </location>
    <ligand>
        <name>GTP</name>
        <dbReference type="ChEBI" id="CHEBI:37565"/>
    </ligand>
</feature>
<dbReference type="Pfam" id="PF00782">
    <property type="entry name" value="DSPc"/>
    <property type="match status" value="1"/>
</dbReference>
<dbReference type="InterPro" id="IPR051029">
    <property type="entry name" value="mRNA_Capping_Enz/RNA_Phosphat"/>
</dbReference>
<evidence type="ECO:0000256" key="9">
    <source>
        <dbReference type="ARBA" id="ARBA00023134"/>
    </source>
</evidence>
<evidence type="ECO:0000256" key="5">
    <source>
        <dbReference type="ARBA" id="ARBA00022741"/>
    </source>
</evidence>
<dbReference type="InterPro" id="IPR012340">
    <property type="entry name" value="NA-bd_OB-fold"/>
</dbReference>
<reference evidence="19 20" key="2">
    <citation type="journal article" date="2010" name="Nucleic Acids Res.">
        <title>BeetleBase in 2010: revisions to provide comprehensive genomic information for Tribolium castaneum.</title>
        <authorList>
            <person name="Kim H.S."/>
            <person name="Murphy T."/>
            <person name="Xia J."/>
            <person name="Caragea D."/>
            <person name="Park Y."/>
            <person name="Beeman R.W."/>
            <person name="Lorenzen M.D."/>
            <person name="Butcher S."/>
            <person name="Manak J.R."/>
            <person name="Brown S.J."/>
        </authorList>
    </citation>
    <scope>GENOME REANNOTATION</scope>
    <source>
        <strain evidence="19 20">Georgia GA2</strain>
    </source>
</reference>
<comment type="similarity">
    <text evidence="12">In the C-terminal section; belongs to the eukaryotic GTase family.</text>
</comment>
<evidence type="ECO:0000256" key="13">
    <source>
        <dbReference type="PIRSR" id="PIRSR036958-1"/>
    </source>
</evidence>
<dbReference type="Gene3D" id="3.90.190.10">
    <property type="entry name" value="Protein tyrosine phosphatase superfamily"/>
    <property type="match status" value="1"/>
</dbReference>
<dbReference type="InParanoid" id="D6WLP1"/>
<dbReference type="InterPro" id="IPR016130">
    <property type="entry name" value="Tyr_Pase_AS"/>
</dbReference>
<dbReference type="FunCoup" id="D6WLP1">
    <property type="interactions" value="1659"/>
</dbReference>
<feature type="binding site" evidence="15">
    <location>
        <begin position="528"/>
        <end position="533"/>
    </location>
    <ligand>
        <name>GTP</name>
        <dbReference type="ChEBI" id="CHEBI:37565"/>
    </ligand>
</feature>
<dbReference type="FunFam" id="3.90.190.10:FF:000040">
    <property type="entry name" value="mRNA-capping enzyme"/>
    <property type="match status" value="1"/>
</dbReference>
<dbReference type="Pfam" id="PF01331">
    <property type="entry name" value="mRNA_cap_enzyme"/>
    <property type="match status" value="1"/>
</dbReference>
<dbReference type="GO" id="GO:0005525">
    <property type="term" value="F:GTP binding"/>
    <property type="evidence" value="ECO:0007669"/>
    <property type="project" value="UniProtKB-UniRule"/>
</dbReference>
<keyword evidence="20" id="KW-1185">Reference proteome</keyword>
<dbReference type="CDD" id="cd07895">
    <property type="entry name" value="Adenylation_mRNA_capping"/>
    <property type="match status" value="1"/>
</dbReference>
<dbReference type="Pfam" id="PF03919">
    <property type="entry name" value="mRNA_cap_C"/>
    <property type="match status" value="1"/>
</dbReference>
<feature type="active site" description="N6-GMP-lysine intermediate" evidence="14">
    <location>
        <position position="292"/>
    </location>
</feature>
<feature type="region of interest" description="Disordered" evidence="16">
    <location>
        <begin position="180"/>
        <end position="227"/>
    </location>
</feature>
<dbReference type="EC" id="3.6.1.74" evidence="12"/>
<comment type="function">
    <text evidence="12">Bifunctional mRNA-capping enzyme exhibiting RNA 5'-triphosphate monophosphatase activity in the N-terminal part and mRNA guanylyltransferase activity in the C-terminal part. Catalyzes the first two steps of cap formation: by removing the gamma-phosphate from the 5'-triphosphate end of nascent mRNA to yield a diphosphate end, and by transferring the GMP moiety of GTP to the 5'-diphosphate terminus of RNA via a covalent enzyme-GMP reaction intermediate.</text>
</comment>
<keyword evidence="8 12" id="KW-0506">mRNA capping</keyword>
<keyword evidence="3 12" id="KW-0808">Transferase</keyword>
<keyword evidence="5 12" id="KW-0547">Nucleotide-binding</keyword>
<dbReference type="FunFam" id="3.30.470.30:FF:000040">
    <property type="entry name" value="mRNA-capping enzyme"/>
    <property type="match status" value="1"/>
</dbReference>
<proteinExistence type="inferred from homology"/>
<dbReference type="FunFam" id="2.40.50.140:FF:000111">
    <property type="entry name" value="mRNA-capping enzyme"/>
    <property type="match status" value="1"/>
</dbReference>
<dbReference type="GO" id="GO:0004721">
    <property type="term" value="F:phosphoprotein phosphatase activity"/>
    <property type="evidence" value="ECO:0007669"/>
    <property type="project" value="UniProtKB-UniRule"/>
</dbReference>
<feature type="binding site" evidence="15">
    <location>
        <begin position="458"/>
        <end position="460"/>
    </location>
    <ligand>
        <name>GTP</name>
        <dbReference type="ChEBI" id="CHEBI:37565"/>
    </ligand>
</feature>
<comment type="similarity">
    <text evidence="12">In the N-terminal section; belongs to the non-receptor class of the protein-tyrosine phosphatase family.</text>
</comment>
<dbReference type="STRING" id="7070.D6WLP1"/>
<evidence type="ECO:0000256" key="8">
    <source>
        <dbReference type="ARBA" id="ARBA00023042"/>
    </source>
</evidence>
<dbReference type="GO" id="GO:0005524">
    <property type="term" value="F:ATP binding"/>
    <property type="evidence" value="ECO:0007669"/>
    <property type="project" value="InterPro"/>
</dbReference>
<dbReference type="InterPro" id="IPR000340">
    <property type="entry name" value="Dual-sp_phosphatase_cat-dom"/>
</dbReference>
<dbReference type="InterPro" id="IPR017074">
    <property type="entry name" value="mRNA_cap_enz_bifunc"/>
</dbReference>
<evidence type="ECO:0000256" key="7">
    <source>
        <dbReference type="ARBA" id="ARBA00022912"/>
    </source>
</evidence>
<dbReference type="EMBL" id="KQ971343">
    <property type="protein sequence ID" value="EFA03427.1"/>
    <property type="molecule type" value="Genomic_DNA"/>
</dbReference>
<dbReference type="InterPro" id="IPR029021">
    <property type="entry name" value="Prot-tyrosine_phosphatase-like"/>
</dbReference>
<evidence type="ECO:0000256" key="11">
    <source>
        <dbReference type="ARBA" id="ARBA00044624"/>
    </source>
</evidence>
<dbReference type="FunFam" id="4.10.87.10:FF:000001">
    <property type="entry name" value="mRNA-capping enzyme"/>
    <property type="match status" value="1"/>
</dbReference>
<dbReference type="SUPFAM" id="SSF50249">
    <property type="entry name" value="Nucleic acid-binding proteins"/>
    <property type="match status" value="1"/>
</dbReference>
<feature type="compositionally biased region" description="Polar residues" evidence="16">
    <location>
        <begin position="204"/>
        <end position="221"/>
    </location>
</feature>
<dbReference type="GO" id="GO:0006370">
    <property type="term" value="P:7-methylguanosine mRNA capping"/>
    <property type="evidence" value="ECO:0000318"/>
    <property type="project" value="GO_Central"/>
</dbReference>
<dbReference type="GO" id="GO:0140818">
    <property type="term" value="F:mRNA 5'-triphosphate monophosphatase activity"/>
    <property type="evidence" value="ECO:0007669"/>
    <property type="project" value="UniProtKB-EC"/>
</dbReference>
<keyword evidence="9 12" id="KW-0342">GTP-binding</keyword>
<feature type="binding site" evidence="15">
    <location>
        <position position="297"/>
    </location>
    <ligand>
        <name>GTP</name>
        <dbReference type="ChEBI" id="CHEBI:37565"/>
    </ligand>
</feature>
<dbReference type="PROSITE" id="PS00383">
    <property type="entry name" value="TYR_PHOSPHATASE_1"/>
    <property type="match status" value="1"/>
</dbReference>
<gene>
    <name evidence="19" type="primary">AUGUSTUS-3.0.2_13414</name>
    <name evidence="19" type="ORF">TcasGA2_TC013414</name>
</gene>
<evidence type="ECO:0000313" key="20">
    <source>
        <dbReference type="Proteomes" id="UP000007266"/>
    </source>
</evidence>
<accession>D6WLP1</accession>
<dbReference type="OrthoDB" id="200924at2759"/>
<evidence type="ECO:0000259" key="18">
    <source>
        <dbReference type="PROSITE" id="PS50056"/>
    </source>
</evidence>
<dbReference type="Gene3D" id="2.40.50.140">
    <property type="entry name" value="Nucleic acid-binding proteins"/>
    <property type="match status" value="1"/>
</dbReference>
<dbReference type="PANTHER" id="PTHR10367:SF17">
    <property type="entry name" value="MRNA-CAPPING ENZYME"/>
    <property type="match status" value="1"/>
</dbReference>
<keyword evidence="10 12" id="KW-0539">Nucleus</keyword>
<evidence type="ECO:0000256" key="10">
    <source>
        <dbReference type="ARBA" id="ARBA00023242"/>
    </source>
</evidence>
<evidence type="ECO:0000256" key="15">
    <source>
        <dbReference type="PIRSR" id="PIRSR036958-3"/>
    </source>
</evidence>